<dbReference type="EMBL" id="QYYH01000007">
    <property type="protein sequence ID" value="RJY19176.1"/>
    <property type="molecule type" value="Genomic_DNA"/>
</dbReference>
<reference evidence="1 2" key="1">
    <citation type="submission" date="2018-09" db="EMBL/GenBank/DDBJ databases">
        <title>Phylogeny of the Shewanellaceae, and recommendation for two new genera, Pseudoshewanella and Parashewanella.</title>
        <authorList>
            <person name="Wang G."/>
        </authorList>
    </citation>
    <scope>NUCLEOTIDE SEQUENCE [LARGE SCALE GENOMIC DNA]</scope>
    <source>
        <strain evidence="1 2">KCTC 22492</strain>
    </source>
</reference>
<dbReference type="RefSeq" id="WP_121852012.1">
    <property type="nucleotide sequence ID" value="NZ_CP037952.1"/>
</dbReference>
<dbReference type="AlphaFoldDB" id="A0A3A6U4R8"/>
<dbReference type="Proteomes" id="UP000273022">
    <property type="component" value="Unassembled WGS sequence"/>
</dbReference>
<evidence type="ECO:0000313" key="2">
    <source>
        <dbReference type="Proteomes" id="UP000273022"/>
    </source>
</evidence>
<keyword evidence="2" id="KW-1185">Reference proteome</keyword>
<organism evidence="1 2">
    <name type="scientific">Parashewanella spongiae</name>
    <dbReference type="NCBI Taxonomy" id="342950"/>
    <lineage>
        <taxon>Bacteria</taxon>
        <taxon>Pseudomonadati</taxon>
        <taxon>Pseudomonadota</taxon>
        <taxon>Gammaproteobacteria</taxon>
        <taxon>Alteromonadales</taxon>
        <taxon>Shewanellaceae</taxon>
        <taxon>Parashewanella</taxon>
    </lineage>
</organism>
<comment type="caution">
    <text evidence="1">The sequence shown here is derived from an EMBL/GenBank/DDBJ whole genome shotgun (WGS) entry which is preliminary data.</text>
</comment>
<gene>
    <name evidence="1" type="ORF">D5R81_02145</name>
</gene>
<accession>A0A3A6U4R8</accession>
<proteinExistence type="predicted"/>
<name>A0A3A6U4R8_9GAMM</name>
<evidence type="ECO:0000313" key="1">
    <source>
        <dbReference type="EMBL" id="RJY19176.1"/>
    </source>
</evidence>
<sequence length="245" mass="27976">MPNQLMIPGFEEIQAEYFISDFFVRTSDDCIVLYVPKDKVSDKAQKGSVSLKQLDKLQCTLKQKYGVNSELVLLDSDNLAKMSQGFETLIKTTFPKIVDRAEVSFLNVQKVSVNIKTSDAIESTQKESIEAFLKTVLTSAKIEIMALHWDQIELPSLIEILTVIKKLQPVKLELAYTNLCEGYSSLQQDWLNKQLDKLIKKQFLVREQSKETYVLTAQSLNVLPKIANRNNSDIVRALDLGRRKW</sequence>
<protein>
    <submittedName>
        <fullName evidence="1">Uncharacterized protein</fullName>
    </submittedName>
</protein>
<dbReference type="OrthoDB" id="7061968at2"/>